<gene>
    <name evidence="1" type="ORF">CIAN88_15410</name>
</gene>
<dbReference type="EMBL" id="JQIF01000072">
    <property type="protein sequence ID" value="KGJ52328.1"/>
    <property type="molecule type" value="Genomic_DNA"/>
</dbReference>
<reference evidence="1 2" key="1">
    <citation type="submission" date="2014-08" db="EMBL/GenBank/DDBJ databases">
        <title>Clostridium innocuum, an unnegligible vancomycin-resistant pathogen causing extra-intestinal infections.</title>
        <authorList>
            <person name="Feng Y."/>
            <person name="Chiu C.-H."/>
        </authorList>
    </citation>
    <scope>NUCLEOTIDE SEQUENCE [LARGE SCALE GENOMIC DNA]</scope>
    <source>
        <strain evidence="1 2">AN88</strain>
    </source>
</reference>
<evidence type="ECO:0000313" key="1">
    <source>
        <dbReference type="EMBL" id="KGJ52328.1"/>
    </source>
</evidence>
<dbReference type="Proteomes" id="UP000030008">
    <property type="component" value="Unassembled WGS sequence"/>
</dbReference>
<dbReference type="RefSeq" id="WP_044906433.1">
    <property type="nucleotide sequence ID" value="NZ_CZBW01000015.1"/>
</dbReference>
<dbReference type="AlphaFoldDB" id="A0A099I633"/>
<evidence type="ECO:0000313" key="2">
    <source>
        <dbReference type="Proteomes" id="UP000030008"/>
    </source>
</evidence>
<comment type="caution">
    <text evidence="1">The sequence shown here is derived from an EMBL/GenBank/DDBJ whole genome shotgun (WGS) entry which is preliminary data.</text>
</comment>
<name>A0A099I633_CLOIN</name>
<proteinExistence type="predicted"/>
<organism evidence="1 2">
    <name type="scientific">Clostridium innocuum</name>
    <dbReference type="NCBI Taxonomy" id="1522"/>
    <lineage>
        <taxon>Bacteria</taxon>
        <taxon>Bacillati</taxon>
        <taxon>Bacillota</taxon>
        <taxon>Clostridia</taxon>
        <taxon>Eubacteriales</taxon>
        <taxon>Clostridiaceae</taxon>
        <taxon>Clostridium</taxon>
    </lineage>
</organism>
<sequence length="116" mass="13940">MSEVRCVCDLCAIGIQQDKMCYIGVQQCFKNGVYTKYKSRTNNPPLKFEDLHEGMWIWDDKTKSYIYIFKPLEWEPVRGIRYASHIITNSVEGYYMDFEENRFYRREVPQEGQENE</sequence>
<accession>A0A099I633</accession>
<protein>
    <submittedName>
        <fullName evidence="1">Uncharacterized protein</fullName>
    </submittedName>
</protein>